<dbReference type="SUPFAM" id="SSF54593">
    <property type="entry name" value="Glyoxalase/Bleomycin resistance protein/Dihydroxybiphenyl dioxygenase"/>
    <property type="match status" value="1"/>
</dbReference>
<dbReference type="PANTHER" id="PTHR33990:SF1">
    <property type="entry name" value="PROTEIN YJDN"/>
    <property type="match status" value="1"/>
</dbReference>
<evidence type="ECO:0000313" key="3">
    <source>
        <dbReference type="Proteomes" id="UP000193963"/>
    </source>
</evidence>
<dbReference type="InterPro" id="IPR029068">
    <property type="entry name" value="Glyas_Bleomycin-R_OHBP_Dase"/>
</dbReference>
<feature type="domain" description="Glyoxalase/fosfomycin resistance/dioxygenase" evidence="1">
    <location>
        <begin position="6"/>
        <end position="129"/>
    </location>
</feature>
<dbReference type="PANTHER" id="PTHR33990">
    <property type="entry name" value="PROTEIN YJDN-RELATED"/>
    <property type="match status" value="1"/>
</dbReference>
<proteinExistence type="predicted"/>
<gene>
    <name evidence="2" type="ORF">PSM7751_02928</name>
</gene>
<evidence type="ECO:0000259" key="1">
    <source>
        <dbReference type="Pfam" id="PF00903"/>
    </source>
</evidence>
<dbReference type="EMBL" id="FWFN01000006">
    <property type="protein sequence ID" value="SLN59153.1"/>
    <property type="molecule type" value="Genomic_DNA"/>
</dbReference>
<evidence type="ECO:0000313" key="2">
    <source>
        <dbReference type="EMBL" id="SLN59153.1"/>
    </source>
</evidence>
<dbReference type="RefSeq" id="WP_085888975.1">
    <property type="nucleotide sequence ID" value="NZ_FWFN01000006.1"/>
</dbReference>
<organism evidence="2 3">
    <name type="scientific">Pseudooceanicola marinus</name>
    <dbReference type="NCBI Taxonomy" id="396013"/>
    <lineage>
        <taxon>Bacteria</taxon>
        <taxon>Pseudomonadati</taxon>
        <taxon>Pseudomonadota</taxon>
        <taxon>Alphaproteobacteria</taxon>
        <taxon>Rhodobacterales</taxon>
        <taxon>Paracoccaceae</taxon>
        <taxon>Pseudooceanicola</taxon>
    </lineage>
</organism>
<dbReference type="CDD" id="cd06588">
    <property type="entry name" value="PhnB_like"/>
    <property type="match status" value="1"/>
</dbReference>
<dbReference type="Proteomes" id="UP000193963">
    <property type="component" value="Unassembled WGS sequence"/>
</dbReference>
<reference evidence="2 3" key="1">
    <citation type="submission" date="2017-03" db="EMBL/GenBank/DDBJ databases">
        <authorList>
            <person name="Afonso C.L."/>
            <person name="Miller P.J."/>
            <person name="Scott M.A."/>
            <person name="Spackman E."/>
            <person name="Goraichik I."/>
            <person name="Dimitrov K.M."/>
            <person name="Suarez D.L."/>
            <person name="Swayne D.E."/>
        </authorList>
    </citation>
    <scope>NUCLEOTIDE SEQUENCE [LARGE SCALE GENOMIC DNA]</scope>
    <source>
        <strain evidence="2 3">CECT 7751</strain>
    </source>
</reference>
<dbReference type="InterPro" id="IPR004360">
    <property type="entry name" value="Glyas_Fos-R_dOase_dom"/>
</dbReference>
<name>A0A1X6ZTH1_9RHOB</name>
<dbReference type="OrthoDB" id="9795306at2"/>
<sequence length="133" mass="15158">MSIYLFFNGQARSALNFYAEVLGGEVEHVLTYADMPEPPPLPREKHHWLMHGHMTSSYAEIMVSDRDGPEAAVDYMGFAIEIDDEDPGIAHHLFLRLSDRGEVILPFAPNFWAQGFGTCRDRFGVPWMINCDR</sequence>
<dbReference type="AlphaFoldDB" id="A0A1X6ZTH1"/>
<dbReference type="InterPro" id="IPR028973">
    <property type="entry name" value="PhnB-like"/>
</dbReference>
<keyword evidence="3" id="KW-1185">Reference proteome</keyword>
<protein>
    <recommendedName>
        <fullName evidence="1">Glyoxalase/fosfomycin resistance/dioxygenase domain-containing protein</fullName>
    </recommendedName>
</protein>
<dbReference type="Pfam" id="PF00903">
    <property type="entry name" value="Glyoxalase"/>
    <property type="match status" value="1"/>
</dbReference>
<dbReference type="Gene3D" id="3.10.180.10">
    <property type="entry name" value="2,3-Dihydroxybiphenyl 1,2-Dioxygenase, domain 1"/>
    <property type="match status" value="1"/>
</dbReference>
<accession>A0A1X6ZTH1</accession>